<dbReference type="AlphaFoldDB" id="A0AAE1Q113"/>
<evidence type="ECO:0000313" key="2">
    <source>
        <dbReference type="EMBL" id="KAK4316687.1"/>
    </source>
</evidence>
<proteinExistence type="predicted"/>
<evidence type="ECO:0000256" key="1">
    <source>
        <dbReference type="SAM" id="MobiDB-lite"/>
    </source>
</evidence>
<keyword evidence="3" id="KW-1185">Reference proteome</keyword>
<sequence length="100" mass="12240">MMYREDAGENGVWREWWCLERMERRKIEREVLSWERVNKSQERIQKRSWEEVEEEVGRSRDNVERRKEESGVGIERSQEGVKGKTELHVRLCYLGKVMLR</sequence>
<evidence type="ECO:0000313" key="3">
    <source>
        <dbReference type="Proteomes" id="UP001292094"/>
    </source>
</evidence>
<reference evidence="2" key="1">
    <citation type="submission" date="2023-11" db="EMBL/GenBank/DDBJ databases">
        <title>Genome assemblies of two species of porcelain crab, Petrolisthes cinctipes and Petrolisthes manimaculis (Anomura: Porcellanidae).</title>
        <authorList>
            <person name="Angst P."/>
        </authorList>
    </citation>
    <scope>NUCLEOTIDE SEQUENCE</scope>
    <source>
        <strain evidence="2">PB745_02</strain>
        <tissue evidence="2">Gill</tissue>
    </source>
</reference>
<dbReference type="Proteomes" id="UP001292094">
    <property type="component" value="Unassembled WGS sequence"/>
</dbReference>
<gene>
    <name evidence="2" type="ORF">Pmani_012181</name>
</gene>
<name>A0AAE1Q113_9EUCA</name>
<comment type="caution">
    <text evidence="2">The sequence shown here is derived from an EMBL/GenBank/DDBJ whole genome shotgun (WGS) entry which is preliminary data.</text>
</comment>
<organism evidence="2 3">
    <name type="scientific">Petrolisthes manimaculis</name>
    <dbReference type="NCBI Taxonomy" id="1843537"/>
    <lineage>
        <taxon>Eukaryota</taxon>
        <taxon>Metazoa</taxon>
        <taxon>Ecdysozoa</taxon>
        <taxon>Arthropoda</taxon>
        <taxon>Crustacea</taxon>
        <taxon>Multicrustacea</taxon>
        <taxon>Malacostraca</taxon>
        <taxon>Eumalacostraca</taxon>
        <taxon>Eucarida</taxon>
        <taxon>Decapoda</taxon>
        <taxon>Pleocyemata</taxon>
        <taxon>Anomura</taxon>
        <taxon>Galatheoidea</taxon>
        <taxon>Porcellanidae</taxon>
        <taxon>Petrolisthes</taxon>
    </lineage>
</organism>
<feature type="region of interest" description="Disordered" evidence="1">
    <location>
        <begin position="57"/>
        <end position="81"/>
    </location>
</feature>
<dbReference type="EMBL" id="JAWZYT010000996">
    <property type="protein sequence ID" value="KAK4316687.1"/>
    <property type="molecule type" value="Genomic_DNA"/>
</dbReference>
<accession>A0AAE1Q113</accession>
<protein>
    <submittedName>
        <fullName evidence="2">Uncharacterized protein</fullName>
    </submittedName>
</protein>